<dbReference type="Gene3D" id="2.60.40.1120">
    <property type="entry name" value="Carboxypeptidase-like, regulatory domain"/>
    <property type="match status" value="1"/>
</dbReference>
<accession>W2C7G4</accession>
<proteinExistence type="predicted"/>
<protein>
    <recommendedName>
        <fullName evidence="3">TonB-dependent receptor</fullName>
    </recommendedName>
</protein>
<dbReference type="PATRIC" id="fig|1411148.3.peg.616"/>
<evidence type="ECO:0000313" key="2">
    <source>
        <dbReference type="Proteomes" id="UP000018837"/>
    </source>
</evidence>
<gene>
    <name evidence="1" type="ORF">N425_04465</name>
</gene>
<dbReference type="InterPro" id="IPR008969">
    <property type="entry name" value="CarboxyPept-like_regulatory"/>
</dbReference>
<dbReference type="SUPFAM" id="SSF49464">
    <property type="entry name" value="Carboxypeptidase regulatory domain-like"/>
    <property type="match status" value="1"/>
</dbReference>
<evidence type="ECO:0000313" key="1">
    <source>
        <dbReference type="EMBL" id="ETK02411.1"/>
    </source>
</evidence>
<name>W2C7G4_9BACT</name>
<comment type="caution">
    <text evidence="1">The sequence shown here is derived from an EMBL/GenBank/DDBJ whole genome shotgun (WGS) entry which is preliminary data.</text>
</comment>
<reference evidence="1 2" key="1">
    <citation type="submission" date="2013-11" db="EMBL/GenBank/DDBJ databases">
        <title>Single cell genomics of uncultured Tannerella BU063 (oral taxon 286).</title>
        <authorList>
            <person name="Beall C.J."/>
            <person name="Campbell A.G."/>
            <person name="Griffen A.L."/>
            <person name="Podar M."/>
            <person name="Leys E.J."/>
        </authorList>
    </citation>
    <scope>NUCLEOTIDE SEQUENCE [LARGE SCALE GENOMIC DNA]</scope>
    <source>
        <strain evidence="1">Cell 2</strain>
    </source>
</reference>
<sequence length="854" mass="95171">MSAQGVVITGRVTDAETRLAIPDAIVKALRADSTHAMLTYALTDASGSYRLALKASSDCDLEFAVLGYRTVRTRIKAQSATIDRALTPEPFRLKEVTVKAPPIGGHNDTITYNVAAFVSKADRNVEDILRKLPGITVGSDGQIEYQGKTINKFYIEGLDMLEGRYSLATRNLTPDRITSVQVYENHQPVRLLKGIDFSDRAALNIKLKNNAMTLPSGYALAGGGYGPQVLYQGELFGFMANARMQLLATLKANNCSRDVQGEMALHYGADDRGAKAAGQIAPVPFDIPQTVRARTHDALERTASLNTIHRAGADATLKLNVNYTRDRRDYERTATDAYLTDGDAIVVREDMTTRTADNDLAAALIYERNADSAYIKNTTGLHVRSWPSHTLVRATPDLRQDFRSERLDLANDLSLMWRRGLRVFRLQSSIAAGLLPADRLTITAADLSPRTQRVAGRSLYTRHATSFVKGFNAYANVRFDLALETEHDRIETDRTEDSLSTPAANRNHGYRLAPIVTSAYTYARGPFHLSLDLPLQYLHLRYTDDVRAETFRHDRLYLNPRLSLKYTATPALYFTLGGGLNHATGDILSFVRSPIRRSYNRVEGGTSGILAHRRTANLSASYMYRHTMEGLFSSLFLRYSRTRHNVLRGINITPDGALSTLSQGATTYTDRYGADFYLAKNVHPWHTTFALNAGYTAYRSETLRQGRSLAYSGSLLSVYPTVHLRSLAWLSVRLRGIVERSTRWADLPAANASAHLNTWGAEADLSVLPIENLELFYRLDYLSLPAEGGPRLARCFMDAGVRCQPVRRVELELTVQNLTNADRYTEIRYVDADLFTTSFRLRPLHAVLTLKAAF</sequence>
<evidence type="ECO:0008006" key="3">
    <source>
        <dbReference type="Google" id="ProtNLM"/>
    </source>
</evidence>
<dbReference type="EMBL" id="AYUF01000359">
    <property type="protein sequence ID" value="ETK02411.1"/>
    <property type="molecule type" value="Genomic_DNA"/>
</dbReference>
<dbReference type="AlphaFoldDB" id="W2C7G4"/>
<dbReference type="SUPFAM" id="SSF56935">
    <property type="entry name" value="Porins"/>
    <property type="match status" value="1"/>
</dbReference>
<organism evidence="1 2">
    <name type="scientific">Tannerella sp. oral taxon BU063 isolate Cell 2</name>
    <dbReference type="NCBI Taxonomy" id="1411148"/>
    <lineage>
        <taxon>Bacteria</taxon>
        <taxon>Pseudomonadati</taxon>
        <taxon>Bacteroidota</taxon>
        <taxon>Bacteroidia</taxon>
        <taxon>Bacteroidales</taxon>
        <taxon>Tannerellaceae</taxon>
        <taxon>Tannerella</taxon>
    </lineage>
</organism>
<dbReference type="Proteomes" id="UP000018837">
    <property type="component" value="Unassembled WGS sequence"/>
</dbReference>